<proteinExistence type="predicted"/>
<keyword evidence="3" id="KW-0560">Oxidoreductase</keyword>
<dbReference type="SUPFAM" id="SSF52833">
    <property type="entry name" value="Thioredoxin-like"/>
    <property type="match status" value="1"/>
</dbReference>
<name>E1IE22_9CHLR</name>
<dbReference type="STRING" id="765420.OSCT_1573"/>
<evidence type="ECO:0000313" key="8">
    <source>
        <dbReference type="Proteomes" id="UP000054010"/>
    </source>
</evidence>
<evidence type="ECO:0000256" key="1">
    <source>
        <dbReference type="ARBA" id="ARBA00022559"/>
    </source>
</evidence>
<accession>E1IE22</accession>
<dbReference type="InterPro" id="IPR013766">
    <property type="entry name" value="Thioredoxin_domain"/>
</dbReference>
<dbReference type="InterPro" id="IPR050455">
    <property type="entry name" value="Tpx_Peroxidase_subfamily"/>
</dbReference>
<dbReference type="InterPro" id="IPR018219">
    <property type="entry name" value="Tpx_CS"/>
</dbReference>
<feature type="domain" description="Thioredoxin" evidence="6">
    <location>
        <begin position="22"/>
        <end position="172"/>
    </location>
</feature>
<keyword evidence="4" id="KW-1015">Disulfide bond</keyword>
<dbReference type="PANTHER" id="PTHR43110:SF1">
    <property type="entry name" value="THIOL PEROXIDASE"/>
    <property type="match status" value="1"/>
</dbReference>
<protein>
    <submittedName>
        <fullName evidence="7">Redoxin domain-containing protein</fullName>
    </submittedName>
</protein>
<dbReference type="InterPro" id="IPR002065">
    <property type="entry name" value="TPX"/>
</dbReference>
<keyword evidence="5" id="KW-0676">Redox-active center</keyword>
<sequence>MTSERAAAFDFFGPRSLTGPELKPGDVAPDFALINNKLETVTKATYAGKPLLISVVPSLDTGVCSKQTVRFNEEAAQLAEQANFVTVSADLPFAQIRWCGSNNADAVQALSDHRDMSFGAAYGTLLGDFRIESRAVFVVDAAGTISYVEYVPVAGQEPDYDKALAALKALLG</sequence>
<evidence type="ECO:0000313" key="7">
    <source>
        <dbReference type="EMBL" id="EFO80564.1"/>
    </source>
</evidence>
<dbReference type="CDD" id="cd03014">
    <property type="entry name" value="PRX_Atyp2cys"/>
    <property type="match status" value="1"/>
</dbReference>
<dbReference type="Pfam" id="PF08534">
    <property type="entry name" value="Redoxin"/>
    <property type="match status" value="1"/>
</dbReference>
<evidence type="ECO:0000256" key="5">
    <source>
        <dbReference type="ARBA" id="ARBA00023284"/>
    </source>
</evidence>
<keyword evidence="2" id="KW-0049">Antioxidant</keyword>
<dbReference type="PROSITE" id="PS01265">
    <property type="entry name" value="TPX"/>
    <property type="match status" value="1"/>
</dbReference>
<evidence type="ECO:0000256" key="4">
    <source>
        <dbReference type="ARBA" id="ARBA00023157"/>
    </source>
</evidence>
<keyword evidence="1" id="KW-0575">Peroxidase</keyword>
<evidence type="ECO:0000259" key="6">
    <source>
        <dbReference type="PROSITE" id="PS51352"/>
    </source>
</evidence>
<dbReference type="EMBL" id="ADVR01000049">
    <property type="protein sequence ID" value="EFO80564.1"/>
    <property type="molecule type" value="Genomic_DNA"/>
</dbReference>
<keyword evidence="8" id="KW-1185">Reference proteome</keyword>
<dbReference type="PROSITE" id="PS51352">
    <property type="entry name" value="THIOREDOXIN_2"/>
    <property type="match status" value="1"/>
</dbReference>
<dbReference type="eggNOG" id="COG2077">
    <property type="taxonomic scope" value="Bacteria"/>
</dbReference>
<dbReference type="GO" id="GO:0008379">
    <property type="term" value="F:thioredoxin peroxidase activity"/>
    <property type="evidence" value="ECO:0007669"/>
    <property type="project" value="InterPro"/>
</dbReference>
<dbReference type="InterPro" id="IPR013740">
    <property type="entry name" value="Redoxin"/>
</dbReference>
<dbReference type="Gene3D" id="3.40.30.10">
    <property type="entry name" value="Glutaredoxin"/>
    <property type="match status" value="1"/>
</dbReference>
<organism evidence="7 8">
    <name type="scientific">Oscillochloris trichoides DG-6</name>
    <dbReference type="NCBI Taxonomy" id="765420"/>
    <lineage>
        <taxon>Bacteria</taxon>
        <taxon>Bacillati</taxon>
        <taxon>Chloroflexota</taxon>
        <taxon>Chloroflexia</taxon>
        <taxon>Chloroflexales</taxon>
        <taxon>Chloroflexineae</taxon>
        <taxon>Oscillochloridaceae</taxon>
        <taxon>Oscillochloris</taxon>
    </lineage>
</organism>
<dbReference type="PANTHER" id="PTHR43110">
    <property type="entry name" value="THIOL PEROXIDASE"/>
    <property type="match status" value="1"/>
</dbReference>
<comment type="caution">
    <text evidence="7">The sequence shown here is derived from an EMBL/GenBank/DDBJ whole genome shotgun (WGS) entry which is preliminary data.</text>
</comment>
<evidence type="ECO:0000256" key="2">
    <source>
        <dbReference type="ARBA" id="ARBA00022862"/>
    </source>
</evidence>
<gene>
    <name evidence="7" type="ORF">OSCT_1573</name>
</gene>
<dbReference type="OrthoDB" id="9781543at2"/>
<evidence type="ECO:0000256" key="3">
    <source>
        <dbReference type="ARBA" id="ARBA00023002"/>
    </source>
</evidence>
<dbReference type="HOGENOM" id="CLU_042529_12_0_0"/>
<dbReference type="Proteomes" id="UP000054010">
    <property type="component" value="Unassembled WGS sequence"/>
</dbReference>
<dbReference type="InterPro" id="IPR036249">
    <property type="entry name" value="Thioredoxin-like_sf"/>
</dbReference>
<dbReference type="NCBIfam" id="NF001808">
    <property type="entry name" value="PRK00522.1"/>
    <property type="match status" value="1"/>
</dbReference>
<reference evidence="7 8" key="1">
    <citation type="journal article" date="2011" name="J. Bacteriol.">
        <title>Draft genome sequence of the anoxygenic filamentous phototrophic bacterium Oscillochloris trichoides subsp. DG-6.</title>
        <authorList>
            <person name="Kuznetsov B.B."/>
            <person name="Ivanovsky R.N."/>
            <person name="Keppen O.I."/>
            <person name="Sukhacheva M.V."/>
            <person name="Bumazhkin B.K."/>
            <person name="Patutina E.O."/>
            <person name="Beletsky A.V."/>
            <person name="Mardanov A.V."/>
            <person name="Baslerov R.V."/>
            <person name="Panteleeva A.N."/>
            <person name="Kolganova T.V."/>
            <person name="Ravin N.V."/>
            <person name="Skryabin K.G."/>
        </authorList>
    </citation>
    <scope>NUCLEOTIDE SEQUENCE [LARGE SCALE GENOMIC DNA]</scope>
    <source>
        <strain evidence="7 8">DG-6</strain>
    </source>
</reference>
<dbReference type="AlphaFoldDB" id="E1IE22"/>